<dbReference type="Proteomes" id="UP001528850">
    <property type="component" value="Unassembled WGS sequence"/>
</dbReference>
<sequence length="348" mass="38339">MRGPRRHLALGLLWIVAGPGVAGTIKLEPGGQAYVDQLETEARVHTDALHSRLARADMADVRVNARALNEFRRQAGNYTVARFEYSYEVDGIPRTLILHGRSGKPLDTIATIGRSKMGGSRQPSFGAGEGSDDSGVVRPGSNAGSSSDESHAPRGRYEVTETELQRDINDSDFYPPDDSEAEPLRHVRTTLVRQGESDFEATVDGNYNRANDAELKNLRYLDKEIREHRVPRGGKLTGIVSKSPCVSCSENIDLFAETHDVNGTIRYLIEPPAGQGNAPARMTDIVAESRRSSDALREIRKAYNNQALGKETSWMTRRASWYGEPTPRDVFPGSVESSNLILSKELCE</sequence>
<accession>A0ABT6B5G1</accession>
<dbReference type="EMBL" id="JARJJS010000001">
    <property type="protein sequence ID" value="MDF4023375.1"/>
    <property type="molecule type" value="Genomic_DNA"/>
</dbReference>
<feature type="region of interest" description="Disordered" evidence="1">
    <location>
        <begin position="113"/>
        <end position="185"/>
    </location>
</feature>
<feature type="compositionally biased region" description="Basic and acidic residues" evidence="1">
    <location>
        <begin position="148"/>
        <end position="169"/>
    </location>
</feature>
<reference evidence="2 3" key="1">
    <citation type="journal article" date="2024" name="Curr. Microbiol.">
        <title>Luteibacter sahnii sp. nov., A Novel Yellow-Colored Xanthomonadin Pigment Producing Probiotic Bacterium from Healthy Rice Seed Microbiome.</title>
        <authorList>
            <person name="Jaiswal G."/>
            <person name="Rana R."/>
            <person name="Nayak P.K."/>
            <person name="Chouhan R."/>
            <person name="Gandhi S.G."/>
            <person name="Patel H.K."/>
            <person name="Patil P.B."/>
        </authorList>
    </citation>
    <scope>NUCLEOTIDE SEQUENCE [LARGE SCALE GENOMIC DNA]</scope>
    <source>
        <strain evidence="2 3">PPL201</strain>
    </source>
</reference>
<gene>
    <name evidence="2" type="ORF">P3W24_00100</name>
</gene>
<proteinExistence type="predicted"/>
<evidence type="ECO:0000313" key="2">
    <source>
        <dbReference type="EMBL" id="MDF4023375.1"/>
    </source>
</evidence>
<organism evidence="2 3">
    <name type="scientific">Luteibacter sahnii</name>
    <dbReference type="NCBI Taxonomy" id="3021977"/>
    <lineage>
        <taxon>Bacteria</taxon>
        <taxon>Pseudomonadati</taxon>
        <taxon>Pseudomonadota</taxon>
        <taxon>Gammaproteobacteria</taxon>
        <taxon>Lysobacterales</taxon>
        <taxon>Rhodanobacteraceae</taxon>
        <taxon>Luteibacter</taxon>
    </lineage>
</organism>
<evidence type="ECO:0000313" key="3">
    <source>
        <dbReference type="Proteomes" id="UP001528850"/>
    </source>
</evidence>
<comment type="caution">
    <text evidence="2">The sequence shown here is derived from an EMBL/GenBank/DDBJ whole genome shotgun (WGS) entry which is preliminary data.</text>
</comment>
<protein>
    <submittedName>
        <fullName evidence="2">Uncharacterized protein</fullName>
    </submittedName>
</protein>
<evidence type="ECO:0000256" key="1">
    <source>
        <dbReference type="SAM" id="MobiDB-lite"/>
    </source>
</evidence>
<keyword evidence="3" id="KW-1185">Reference proteome</keyword>
<name>A0ABT6B5G1_9GAMM</name>